<keyword evidence="2" id="KW-1185">Reference proteome</keyword>
<organism evidence="1 2">
    <name type="scientific">Dreissena polymorpha</name>
    <name type="common">Zebra mussel</name>
    <name type="synonym">Mytilus polymorpha</name>
    <dbReference type="NCBI Taxonomy" id="45954"/>
    <lineage>
        <taxon>Eukaryota</taxon>
        <taxon>Metazoa</taxon>
        <taxon>Spiralia</taxon>
        <taxon>Lophotrochozoa</taxon>
        <taxon>Mollusca</taxon>
        <taxon>Bivalvia</taxon>
        <taxon>Autobranchia</taxon>
        <taxon>Heteroconchia</taxon>
        <taxon>Euheterodonta</taxon>
        <taxon>Imparidentia</taxon>
        <taxon>Neoheterodontei</taxon>
        <taxon>Myida</taxon>
        <taxon>Dreissenoidea</taxon>
        <taxon>Dreissenidae</taxon>
        <taxon>Dreissena</taxon>
    </lineage>
</organism>
<accession>A0A9D3YNW2</accession>
<protein>
    <submittedName>
        <fullName evidence="1">Uncharacterized protein</fullName>
    </submittedName>
</protein>
<reference evidence="1" key="1">
    <citation type="journal article" date="2019" name="bioRxiv">
        <title>The Genome of the Zebra Mussel, Dreissena polymorpha: A Resource for Invasive Species Research.</title>
        <authorList>
            <person name="McCartney M.A."/>
            <person name="Auch B."/>
            <person name="Kono T."/>
            <person name="Mallez S."/>
            <person name="Zhang Y."/>
            <person name="Obille A."/>
            <person name="Becker A."/>
            <person name="Abrahante J.E."/>
            <person name="Garbe J."/>
            <person name="Badalamenti J.P."/>
            <person name="Herman A."/>
            <person name="Mangelson H."/>
            <person name="Liachko I."/>
            <person name="Sullivan S."/>
            <person name="Sone E.D."/>
            <person name="Koren S."/>
            <person name="Silverstein K.A.T."/>
            <person name="Beckman K.B."/>
            <person name="Gohl D.M."/>
        </authorList>
    </citation>
    <scope>NUCLEOTIDE SEQUENCE</scope>
    <source>
        <strain evidence="1">Duluth1</strain>
        <tissue evidence="1">Whole animal</tissue>
    </source>
</reference>
<dbReference type="EMBL" id="JAIWYP010000015">
    <property type="protein sequence ID" value="KAH3704287.1"/>
    <property type="molecule type" value="Genomic_DNA"/>
</dbReference>
<evidence type="ECO:0000313" key="2">
    <source>
        <dbReference type="Proteomes" id="UP000828390"/>
    </source>
</evidence>
<name>A0A9D3YNW2_DREPO</name>
<gene>
    <name evidence="1" type="ORF">DPMN_079343</name>
</gene>
<dbReference type="Proteomes" id="UP000828390">
    <property type="component" value="Unassembled WGS sequence"/>
</dbReference>
<comment type="caution">
    <text evidence="1">The sequence shown here is derived from an EMBL/GenBank/DDBJ whole genome shotgun (WGS) entry which is preliminary data.</text>
</comment>
<evidence type="ECO:0000313" key="1">
    <source>
        <dbReference type="EMBL" id="KAH3704287.1"/>
    </source>
</evidence>
<sequence length="95" mass="10751">MDPGPSAVGGQPFCSVGVSHHPPHDYLHVVDDEYDEIKCERTVEVNSISQSADDNIVYHEIDPDDITERQGKPTYMSLQMRETHLYDVSFNSSNR</sequence>
<proteinExistence type="predicted"/>
<dbReference type="AlphaFoldDB" id="A0A9D3YNW2"/>
<reference evidence="1" key="2">
    <citation type="submission" date="2020-11" db="EMBL/GenBank/DDBJ databases">
        <authorList>
            <person name="McCartney M.A."/>
            <person name="Auch B."/>
            <person name="Kono T."/>
            <person name="Mallez S."/>
            <person name="Becker A."/>
            <person name="Gohl D.M."/>
            <person name="Silverstein K.A.T."/>
            <person name="Koren S."/>
            <person name="Bechman K.B."/>
            <person name="Herman A."/>
            <person name="Abrahante J.E."/>
            <person name="Garbe J."/>
        </authorList>
    </citation>
    <scope>NUCLEOTIDE SEQUENCE</scope>
    <source>
        <strain evidence="1">Duluth1</strain>
        <tissue evidence="1">Whole animal</tissue>
    </source>
</reference>